<dbReference type="Proteomes" id="UP000504604">
    <property type="component" value="Linkage group LG8"/>
</dbReference>
<proteinExistence type="inferred from homology"/>
<dbReference type="Pfam" id="PF23572">
    <property type="entry name" value="GH3_C"/>
    <property type="match status" value="1"/>
</dbReference>
<dbReference type="GeneID" id="105169490"/>
<evidence type="ECO:0000256" key="1">
    <source>
        <dbReference type="ARBA" id="ARBA00008068"/>
    </source>
</evidence>
<dbReference type="InParanoid" id="A0A6I9TTE8"/>
<sequence length="598" mass="67681">MAVDSILSSPLGPPACEKDAKALQFIEEMTRNADSVQENVLSQILSRNAQTEYLQRYNLNGATDRETFKSKIPMVTYEDLQPLIQRIANGDRSPILSAHPVSEFLTSSGTSAGERKLMPTIKEELDRRQLLYSLLMPVMNLYVKGLDKGKGLYFLFIKSETQTPGGLLARPVLTSYYKSDHFKTRPYDPYNVYTSPNEAILCPDSFQSMYTQMLCGLYERKQVLRVGAVFASGLLRAIRFLQLNWQQLAEDIRTGSLNPKVTDQSIRECMTRVVRPDPELADFIAKECSKDNWERIITRIWPNTKYLDVIVTGAMAQYIPTLDYYSGGLPKACTMYASSECYFGLNLNPMCKPSEVSYTIMPNMAYFEFLPHEPNSTGSTRDSPPGLVDLADVEIGKEYELVITTYAGLCRYRVGDILRVTGFHNSAPQFQFVRRKNVLLSIDSDKTDEAELQAAVENASRLLREFNTSVVEYTSYADTKTIPGHYVIYWELLGKDSGNSPSDQVLEQCCLAMEESLNSVYRQCRVADNSIGPLEIRVVRNGTFEELMDYAISRGASINQYKVPRCVSFTPIMELLDSRVVSSHFSPSLPQWTPERRR</sequence>
<comment type="similarity">
    <text evidence="1">Belongs to the IAA-amido conjugating enzyme family.</text>
</comment>
<dbReference type="Pfam" id="PF03321">
    <property type="entry name" value="GH3"/>
    <property type="match status" value="1"/>
</dbReference>
<gene>
    <name evidence="6" type="primary">LOC105169490</name>
</gene>
<dbReference type="Gramene" id="SIN_1014923.t">
    <property type="protein sequence ID" value="SIN_1014923.t"/>
    <property type="gene ID" value="SIN_1014923"/>
</dbReference>
<feature type="domain" description="GH3 C-terminal" evidence="4">
    <location>
        <begin position="451"/>
        <end position="569"/>
    </location>
</feature>
<dbReference type="FunCoup" id="A0A6I9TTE8">
    <property type="interactions" value="938"/>
</dbReference>
<evidence type="ECO:0000313" key="6">
    <source>
        <dbReference type="RefSeq" id="XP_011088186.1"/>
    </source>
</evidence>
<evidence type="ECO:0000313" key="5">
    <source>
        <dbReference type="Proteomes" id="UP000504604"/>
    </source>
</evidence>
<protein>
    <submittedName>
        <fullName evidence="6">Probable indole-3-acetic acid-amido synthetase GH3.1</fullName>
    </submittedName>
</protein>
<name>A0A6I9TTE8_SESIN</name>
<dbReference type="GO" id="GO:0005737">
    <property type="term" value="C:cytoplasm"/>
    <property type="evidence" value="ECO:0007669"/>
    <property type="project" value="TreeGrafter"/>
</dbReference>
<evidence type="ECO:0000256" key="2">
    <source>
        <dbReference type="ARBA" id="ARBA00022598"/>
    </source>
</evidence>
<reference evidence="6" key="1">
    <citation type="submission" date="2025-08" db="UniProtKB">
        <authorList>
            <consortium name="RefSeq"/>
        </authorList>
    </citation>
    <scope>IDENTIFICATION</scope>
</reference>
<evidence type="ECO:0000259" key="4">
    <source>
        <dbReference type="Pfam" id="PF23572"/>
    </source>
</evidence>
<dbReference type="InterPro" id="IPR055377">
    <property type="entry name" value="GH3_M"/>
</dbReference>
<dbReference type="OrthoDB" id="10004661at2759"/>
<dbReference type="PANTHER" id="PTHR31901">
    <property type="entry name" value="GH3 DOMAIN-CONTAINING PROTEIN"/>
    <property type="match status" value="1"/>
</dbReference>
<dbReference type="Pfam" id="PF23571">
    <property type="entry name" value="GH3_M"/>
    <property type="match status" value="1"/>
</dbReference>
<dbReference type="KEGG" id="sind:105169490"/>
<accession>A0A6I9TTE8</accession>
<dbReference type="InterPro" id="IPR055378">
    <property type="entry name" value="GH3_C"/>
</dbReference>
<dbReference type="InterPro" id="IPR004993">
    <property type="entry name" value="GH3"/>
</dbReference>
<keyword evidence="2" id="KW-0436">Ligase</keyword>
<organism evidence="5 6">
    <name type="scientific">Sesamum indicum</name>
    <name type="common">Oriental sesame</name>
    <name type="synonym">Sesamum orientale</name>
    <dbReference type="NCBI Taxonomy" id="4182"/>
    <lineage>
        <taxon>Eukaryota</taxon>
        <taxon>Viridiplantae</taxon>
        <taxon>Streptophyta</taxon>
        <taxon>Embryophyta</taxon>
        <taxon>Tracheophyta</taxon>
        <taxon>Spermatophyta</taxon>
        <taxon>Magnoliopsida</taxon>
        <taxon>eudicotyledons</taxon>
        <taxon>Gunneridae</taxon>
        <taxon>Pentapetalae</taxon>
        <taxon>asterids</taxon>
        <taxon>lamiids</taxon>
        <taxon>Lamiales</taxon>
        <taxon>Pedaliaceae</taxon>
        <taxon>Sesamum</taxon>
    </lineage>
</organism>
<evidence type="ECO:0000259" key="3">
    <source>
        <dbReference type="Pfam" id="PF23571"/>
    </source>
</evidence>
<dbReference type="PANTHER" id="PTHR31901:SF96">
    <property type="entry name" value="INDOLE-3-ACETIC ACID-AMIDO SYNTHETASE GH3.1-RELATED"/>
    <property type="match status" value="1"/>
</dbReference>
<dbReference type="RefSeq" id="XP_011088186.1">
    <property type="nucleotide sequence ID" value="XM_011089884.2"/>
</dbReference>
<feature type="domain" description="GH3 middle" evidence="3">
    <location>
        <begin position="358"/>
        <end position="435"/>
    </location>
</feature>
<keyword evidence="5" id="KW-1185">Reference proteome</keyword>
<dbReference type="AlphaFoldDB" id="A0A6I9TTE8"/>
<dbReference type="GO" id="GO:0016881">
    <property type="term" value="F:acid-amino acid ligase activity"/>
    <property type="evidence" value="ECO:0007669"/>
    <property type="project" value="TreeGrafter"/>
</dbReference>